<dbReference type="GO" id="GO:0004458">
    <property type="term" value="F:D-lactate dehydrogenase (cytochrome) activity"/>
    <property type="evidence" value="ECO:0007669"/>
    <property type="project" value="TreeGrafter"/>
</dbReference>
<evidence type="ECO:0000259" key="4">
    <source>
        <dbReference type="PROSITE" id="PS51387"/>
    </source>
</evidence>
<dbReference type="Gene3D" id="3.40.462.10">
    <property type="entry name" value="FAD-linked oxidases, C-terminal domain"/>
    <property type="match status" value="1"/>
</dbReference>
<evidence type="ECO:0000256" key="2">
    <source>
        <dbReference type="ARBA" id="ARBA00022630"/>
    </source>
</evidence>
<dbReference type="PANTHER" id="PTHR11748">
    <property type="entry name" value="D-LACTATE DEHYDROGENASE"/>
    <property type="match status" value="1"/>
</dbReference>
<dbReference type="Pfam" id="PF01565">
    <property type="entry name" value="FAD_binding_4"/>
    <property type="match status" value="1"/>
</dbReference>
<name>A0A4R4A8D1_MARGR</name>
<protein>
    <submittedName>
        <fullName evidence="5">FAD binding domain-containing protein</fullName>
    </submittedName>
</protein>
<evidence type="ECO:0000256" key="3">
    <source>
        <dbReference type="ARBA" id="ARBA00022827"/>
    </source>
</evidence>
<sequence>MCMSDAADLNSALELWKEQLGAQRVLVGEAAERRYGGDTTGTQRRIAAALLVEDASQVAPLVSVAARHGLSLYPISTGRNWGYGGALPVRDDCVIVDLGALRRILDFDPELGVVTLEPGVTQAQLAEFLDQGEHPFLVPVTGAGPHCSLIGNALERGYGITPHIDHFGALTDLEAVLADGSIYRSMLSEAGGEGLARLFRWGIGPYTNGLFTQSGFGIVTRASIALARRPERVGIFLFSLRNEAALESAIIRVRDILQRLPGVVGGVNLMNRRRVLAMAAPYPQSRLDRHGLIPQAVIDELGAQYQVLPWTGFGTLYGSAAVMAAARREIRRALSGVGVRLIFLSPERAAQLARFARWLPGRIGRGLASTAMTLASSLELVAGRPNQTALPLCYWRNPAAMGEGMLDPARDGCGLRWYSPLVPMRPRQVREYVDMVERIGLEHGIEPLITLTSLNDRVFDSTVPLIFARDESGAGQRAARACHRALVAAGREIGCFPYRVGVDGMGELDSLLDHSRDFGRRLRQALDPAGVIAPGRYEGG</sequence>
<evidence type="ECO:0000313" key="5">
    <source>
        <dbReference type="EMBL" id="TCW35132.1"/>
    </source>
</evidence>
<dbReference type="AlphaFoldDB" id="A0A4R4A8D1"/>
<gene>
    <name evidence="5" type="ORF">EDC29_10771</name>
</gene>
<dbReference type="GO" id="GO:1903457">
    <property type="term" value="P:lactate catabolic process"/>
    <property type="evidence" value="ECO:0007669"/>
    <property type="project" value="TreeGrafter"/>
</dbReference>
<dbReference type="InterPro" id="IPR016167">
    <property type="entry name" value="FAD-bd_PCMH_sub1"/>
</dbReference>
<dbReference type="SUPFAM" id="SSF55103">
    <property type="entry name" value="FAD-linked oxidases, C-terminal domain"/>
    <property type="match status" value="1"/>
</dbReference>
<feature type="domain" description="FAD-binding PCMH-type" evidence="4">
    <location>
        <begin position="42"/>
        <end position="229"/>
    </location>
</feature>
<dbReference type="InterPro" id="IPR016164">
    <property type="entry name" value="FAD-linked_Oxase-like_C"/>
</dbReference>
<comment type="caution">
    <text evidence="5">The sequence shown here is derived from an EMBL/GenBank/DDBJ whole genome shotgun (WGS) entry which is preliminary data.</text>
</comment>
<dbReference type="Gene3D" id="3.30.43.10">
    <property type="entry name" value="Uridine Diphospho-n-acetylenolpyruvylglucosamine Reductase, domain 2"/>
    <property type="match status" value="1"/>
</dbReference>
<dbReference type="InterPro" id="IPR016169">
    <property type="entry name" value="FAD-bd_PCMH_sub2"/>
</dbReference>
<dbReference type="Proteomes" id="UP000295247">
    <property type="component" value="Unassembled WGS sequence"/>
</dbReference>
<dbReference type="InterPro" id="IPR016170">
    <property type="entry name" value="Cytok_DH_C_sf"/>
</dbReference>
<dbReference type="InterPro" id="IPR016166">
    <property type="entry name" value="FAD-bd_PCMH"/>
</dbReference>
<evidence type="ECO:0000313" key="6">
    <source>
        <dbReference type="Proteomes" id="UP000295247"/>
    </source>
</evidence>
<dbReference type="EMBL" id="SMDC01000007">
    <property type="protein sequence ID" value="TCW35132.1"/>
    <property type="molecule type" value="Genomic_DNA"/>
</dbReference>
<dbReference type="GO" id="GO:0071949">
    <property type="term" value="F:FAD binding"/>
    <property type="evidence" value="ECO:0007669"/>
    <property type="project" value="InterPro"/>
</dbReference>
<reference evidence="5 6" key="1">
    <citation type="submission" date="2019-03" db="EMBL/GenBank/DDBJ databases">
        <title>Genomic Encyclopedia of Type Strains, Phase IV (KMG-IV): sequencing the most valuable type-strain genomes for metagenomic binning, comparative biology and taxonomic classification.</title>
        <authorList>
            <person name="Goeker M."/>
        </authorList>
    </citation>
    <scope>NUCLEOTIDE SEQUENCE [LARGE SCALE GENOMIC DNA]</scope>
    <source>
        <strain evidence="5 6">DSM 203</strain>
    </source>
</reference>
<dbReference type="GO" id="GO:0008720">
    <property type="term" value="F:D-lactate dehydrogenase (NAD+) activity"/>
    <property type="evidence" value="ECO:0007669"/>
    <property type="project" value="TreeGrafter"/>
</dbReference>
<dbReference type="InterPro" id="IPR036318">
    <property type="entry name" value="FAD-bd_PCMH-like_sf"/>
</dbReference>
<dbReference type="PROSITE" id="PS51387">
    <property type="entry name" value="FAD_PCMH"/>
    <property type="match status" value="1"/>
</dbReference>
<dbReference type="PANTHER" id="PTHR11748:SF111">
    <property type="entry name" value="D-LACTATE DEHYDROGENASE, MITOCHONDRIAL-RELATED"/>
    <property type="match status" value="1"/>
</dbReference>
<keyword evidence="2" id="KW-0285">Flavoprotein</keyword>
<dbReference type="SUPFAM" id="SSF56176">
    <property type="entry name" value="FAD-binding/transporter-associated domain-like"/>
    <property type="match status" value="1"/>
</dbReference>
<accession>A0A4R4A8D1</accession>
<organism evidence="5 6">
    <name type="scientific">Marichromatium gracile</name>
    <name type="common">Chromatium gracile</name>
    <dbReference type="NCBI Taxonomy" id="1048"/>
    <lineage>
        <taxon>Bacteria</taxon>
        <taxon>Pseudomonadati</taxon>
        <taxon>Pseudomonadota</taxon>
        <taxon>Gammaproteobacteria</taxon>
        <taxon>Chromatiales</taxon>
        <taxon>Chromatiaceae</taxon>
        <taxon>Marichromatium</taxon>
    </lineage>
</organism>
<keyword evidence="3" id="KW-0274">FAD</keyword>
<dbReference type="Gene3D" id="3.30.465.10">
    <property type="match status" value="1"/>
</dbReference>
<dbReference type="InterPro" id="IPR006094">
    <property type="entry name" value="Oxid_FAD_bind_N"/>
</dbReference>
<comment type="similarity">
    <text evidence="1">Belongs to the FAD-binding oxidoreductase/transferase type 4 family.</text>
</comment>
<evidence type="ECO:0000256" key="1">
    <source>
        <dbReference type="ARBA" id="ARBA00008000"/>
    </source>
</evidence>
<proteinExistence type="inferred from homology"/>